<dbReference type="CDD" id="cd12190">
    <property type="entry name" value="Bacova_04320_like"/>
    <property type="match status" value="1"/>
</dbReference>
<protein>
    <recommendedName>
        <fullName evidence="2">DUF4468 domain-containing protein</fullName>
    </recommendedName>
</protein>
<sequence>MNHILPFLRILVVLLAGTSSAFAQKLEESLPPRTFRVGSMAAPLYRSPSDTAKSAPFHLPAGSEALVVGSWSPRWLVVRRSGFLYLTPIGLIKGINPVTFLPTEDAEEPILPLDAASKLVTYEGIIEVPGATQDQLYDRALDWMAKTYQSANDVVQIKDKEQGKLLAKGGILLFNNSTPAGFVVHTQTIYVKPGRYKYIMTGFKHQNIVLSGTTPRDASMGPLEQMAPPSGFSRKAWYGMLSSTNEKVKSMIKDLQKAMQPQGKDPGEF</sequence>
<proteinExistence type="predicted"/>
<comment type="caution">
    <text evidence="3">The sequence shown here is derived from an EMBL/GenBank/DDBJ whole genome shotgun (WGS) entry which is preliminary data.</text>
</comment>
<dbReference type="Pfam" id="PF14730">
    <property type="entry name" value="DUF4468"/>
    <property type="match status" value="1"/>
</dbReference>
<dbReference type="EMBL" id="BAABGZ010000015">
    <property type="protein sequence ID" value="GAA4354074.1"/>
    <property type="molecule type" value="Genomic_DNA"/>
</dbReference>
<dbReference type="Proteomes" id="UP001501153">
    <property type="component" value="Unassembled WGS sequence"/>
</dbReference>
<feature type="domain" description="DUF4468" evidence="2">
    <location>
        <begin position="122"/>
        <end position="205"/>
    </location>
</feature>
<dbReference type="RefSeq" id="WP_345235438.1">
    <property type="nucleotide sequence ID" value="NZ_BAABGZ010000015.1"/>
</dbReference>
<evidence type="ECO:0000256" key="1">
    <source>
        <dbReference type="SAM" id="SignalP"/>
    </source>
</evidence>
<keyword evidence="1" id="KW-0732">Signal</keyword>
<evidence type="ECO:0000313" key="3">
    <source>
        <dbReference type="EMBL" id="GAA4354074.1"/>
    </source>
</evidence>
<evidence type="ECO:0000313" key="4">
    <source>
        <dbReference type="Proteomes" id="UP001501153"/>
    </source>
</evidence>
<organism evidence="3 4">
    <name type="scientific">Hymenobacter saemangeumensis</name>
    <dbReference type="NCBI Taxonomy" id="1084522"/>
    <lineage>
        <taxon>Bacteria</taxon>
        <taxon>Pseudomonadati</taxon>
        <taxon>Bacteroidota</taxon>
        <taxon>Cytophagia</taxon>
        <taxon>Cytophagales</taxon>
        <taxon>Hymenobacteraceae</taxon>
        <taxon>Hymenobacter</taxon>
    </lineage>
</organism>
<reference evidence="4" key="1">
    <citation type="journal article" date="2019" name="Int. J. Syst. Evol. Microbiol.">
        <title>The Global Catalogue of Microorganisms (GCM) 10K type strain sequencing project: providing services to taxonomists for standard genome sequencing and annotation.</title>
        <authorList>
            <consortium name="The Broad Institute Genomics Platform"/>
            <consortium name="The Broad Institute Genome Sequencing Center for Infectious Disease"/>
            <person name="Wu L."/>
            <person name="Ma J."/>
        </authorList>
    </citation>
    <scope>NUCLEOTIDE SEQUENCE [LARGE SCALE GENOMIC DNA]</scope>
    <source>
        <strain evidence="4">JCM 17923</strain>
    </source>
</reference>
<gene>
    <name evidence="3" type="ORF">GCM10023185_15380</name>
</gene>
<dbReference type="InterPro" id="IPR027823">
    <property type="entry name" value="DUF4468"/>
</dbReference>
<keyword evidence="4" id="KW-1185">Reference proteome</keyword>
<name>A0ABP8I984_9BACT</name>
<evidence type="ECO:0000259" key="2">
    <source>
        <dbReference type="Pfam" id="PF14730"/>
    </source>
</evidence>
<accession>A0ABP8I984</accession>
<dbReference type="Gene3D" id="3.30.530.80">
    <property type="match status" value="1"/>
</dbReference>
<feature type="chain" id="PRO_5047241018" description="DUF4468 domain-containing protein" evidence="1">
    <location>
        <begin position="24"/>
        <end position="269"/>
    </location>
</feature>
<feature type="signal peptide" evidence="1">
    <location>
        <begin position="1"/>
        <end position="23"/>
    </location>
</feature>